<keyword evidence="9 20" id="KW-0132">Cell division</keyword>
<comment type="pathway">
    <text evidence="4 20">Cell wall biogenesis; peptidoglycan biosynthesis.</text>
</comment>
<dbReference type="NCBIfam" id="NF000755">
    <property type="entry name" value="PRK00046.1"/>
    <property type="match status" value="1"/>
</dbReference>
<evidence type="ECO:0000256" key="10">
    <source>
        <dbReference type="ARBA" id="ARBA00022630"/>
    </source>
</evidence>
<proteinExistence type="inferred from homology"/>
<dbReference type="SUPFAM" id="SSF56194">
    <property type="entry name" value="Uridine diphospho-N-Acetylenolpyruvylglucosamine reductase, MurB, C-terminal domain"/>
    <property type="match status" value="1"/>
</dbReference>
<dbReference type="GO" id="GO:0051301">
    <property type="term" value="P:cell division"/>
    <property type="evidence" value="ECO:0007669"/>
    <property type="project" value="UniProtKB-KW"/>
</dbReference>
<dbReference type="PANTHER" id="PTHR21071">
    <property type="entry name" value="UDP-N-ACETYLENOLPYRUVOYLGLUCOSAMINE REDUCTASE"/>
    <property type="match status" value="1"/>
</dbReference>
<keyword evidence="13 20" id="KW-0133">Cell shape</keyword>
<dbReference type="AlphaFoldDB" id="A0A514BSV0"/>
<comment type="similarity">
    <text evidence="5 20">Belongs to the MurB family.</text>
</comment>
<evidence type="ECO:0000256" key="14">
    <source>
        <dbReference type="ARBA" id="ARBA00022984"/>
    </source>
</evidence>
<keyword evidence="15 20" id="KW-0560">Oxidoreductase</keyword>
<dbReference type="PROSITE" id="PS51387">
    <property type="entry name" value="FAD_PCMH"/>
    <property type="match status" value="1"/>
</dbReference>
<comment type="function">
    <text evidence="2 20">Cell wall formation.</text>
</comment>
<dbReference type="InterPro" id="IPR016167">
    <property type="entry name" value="FAD-bd_PCMH_sub1"/>
</dbReference>
<evidence type="ECO:0000256" key="8">
    <source>
        <dbReference type="ARBA" id="ARBA00022490"/>
    </source>
</evidence>
<dbReference type="GO" id="GO:0071555">
    <property type="term" value="P:cell wall organization"/>
    <property type="evidence" value="ECO:0007669"/>
    <property type="project" value="UniProtKB-KW"/>
</dbReference>
<evidence type="ECO:0000256" key="20">
    <source>
        <dbReference type="HAMAP-Rule" id="MF_00037"/>
    </source>
</evidence>
<feature type="active site" evidence="20">
    <location>
        <position position="358"/>
    </location>
</feature>
<evidence type="ECO:0000256" key="19">
    <source>
        <dbReference type="ARBA" id="ARBA00048914"/>
    </source>
</evidence>
<evidence type="ECO:0000256" key="3">
    <source>
        <dbReference type="ARBA" id="ARBA00004496"/>
    </source>
</evidence>
<evidence type="ECO:0000256" key="4">
    <source>
        <dbReference type="ARBA" id="ARBA00004752"/>
    </source>
</evidence>
<keyword evidence="8 20" id="KW-0963">Cytoplasm</keyword>
<keyword evidence="11 20" id="KW-0274">FAD</keyword>
<feature type="active site" evidence="20">
    <location>
        <position position="173"/>
    </location>
</feature>
<dbReference type="GO" id="GO:0008762">
    <property type="term" value="F:UDP-N-acetylmuramate dehydrogenase activity"/>
    <property type="evidence" value="ECO:0007669"/>
    <property type="project" value="UniProtKB-UniRule"/>
</dbReference>
<sequence length="366" mass="38897">MTHPITILHDAPLQSRNTFGVAARAPLLAEVADAAALPELLARPEFNMQPPLILGSGSNLLFAADPDMPVIALTGQQVSYASPSPVHGRGVGVRVRADAGVVWHTFVMDMLARGLGGLENLALIPGTVGAAPIQNIGAYGVEACEYIHAVEAFEPASGELHRLDRDACAFAYRDSLFKRERDRFIVTAVEFDLPRADADHALKLDYAGIGDELAAMGIDSPTALDVANAVIAIRRRKLPDPAVTGNAGSFFKNPIVPAAQAEALQREHPRLPVYPVAPFPADAAAHDVHHGARCKLSAAWLIDACGWKGHRDGDAGIAESHALVLVNHGNATGTQLLELARRVASSVHERFGVAIEPEPRIVGATW</sequence>
<dbReference type="OrthoDB" id="9804753at2"/>
<dbReference type="GO" id="GO:0005829">
    <property type="term" value="C:cytosol"/>
    <property type="evidence" value="ECO:0007669"/>
    <property type="project" value="TreeGrafter"/>
</dbReference>
<dbReference type="PANTHER" id="PTHR21071:SF4">
    <property type="entry name" value="UDP-N-ACETYLENOLPYRUVOYLGLUCOSAMINE REDUCTASE"/>
    <property type="match status" value="1"/>
</dbReference>
<evidence type="ECO:0000256" key="12">
    <source>
        <dbReference type="ARBA" id="ARBA00022857"/>
    </source>
</evidence>
<dbReference type="HAMAP" id="MF_00037">
    <property type="entry name" value="MurB"/>
    <property type="match status" value="1"/>
</dbReference>
<evidence type="ECO:0000256" key="13">
    <source>
        <dbReference type="ARBA" id="ARBA00022960"/>
    </source>
</evidence>
<dbReference type="GO" id="GO:0071949">
    <property type="term" value="F:FAD binding"/>
    <property type="evidence" value="ECO:0007669"/>
    <property type="project" value="InterPro"/>
</dbReference>
<dbReference type="SUPFAM" id="SSF56176">
    <property type="entry name" value="FAD-binding/transporter-associated domain-like"/>
    <property type="match status" value="1"/>
</dbReference>
<dbReference type="Pfam" id="PF01565">
    <property type="entry name" value="FAD_binding_4"/>
    <property type="match status" value="1"/>
</dbReference>
<dbReference type="InterPro" id="IPR006094">
    <property type="entry name" value="Oxid_FAD_bind_N"/>
</dbReference>
<dbReference type="EC" id="1.3.1.98" evidence="6 20"/>
<evidence type="ECO:0000259" key="21">
    <source>
        <dbReference type="PROSITE" id="PS51387"/>
    </source>
</evidence>
<evidence type="ECO:0000256" key="7">
    <source>
        <dbReference type="ARBA" id="ARBA00015188"/>
    </source>
</evidence>
<dbReference type="InterPro" id="IPR003170">
    <property type="entry name" value="MurB"/>
</dbReference>
<evidence type="ECO:0000313" key="22">
    <source>
        <dbReference type="EMBL" id="QDH70468.1"/>
    </source>
</evidence>
<evidence type="ECO:0000256" key="18">
    <source>
        <dbReference type="ARBA" id="ARBA00031026"/>
    </source>
</evidence>
<dbReference type="Gene3D" id="3.90.78.10">
    <property type="entry name" value="UDP-N-acetylenolpyruvoylglucosamine reductase, C-terminal domain"/>
    <property type="match status" value="1"/>
</dbReference>
<evidence type="ECO:0000256" key="1">
    <source>
        <dbReference type="ARBA" id="ARBA00001974"/>
    </source>
</evidence>
<evidence type="ECO:0000256" key="6">
    <source>
        <dbReference type="ARBA" id="ARBA00012518"/>
    </source>
</evidence>
<accession>A0A514BSV0</accession>
<evidence type="ECO:0000256" key="5">
    <source>
        <dbReference type="ARBA" id="ARBA00010485"/>
    </source>
</evidence>
<comment type="subcellular location">
    <subcellularLocation>
        <location evidence="3 20">Cytoplasm</location>
    </subcellularLocation>
</comment>
<dbReference type="EMBL" id="CP041242">
    <property type="protein sequence ID" value="QDH70468.1"/>
    <property type="molecule type" value="Genomic_DNA"/>
</dbReference>
<dbReference type="Proteomes" id="UP000317199">
    <property type="component" value="Chromosome"/>
</dbReference>
<keyword evidence="12 20" id="KW-0521">NADP</keyword>
<keyword evidence="16 20" id="KW-0131">Cell cycle</keyword>
<keyword evidence="17 20" id="KW-0961">Cell wall biogenesis/degradation</keyword>
<protein>
    <recommendedName>
        <fullName evidence="7 20">UDP-N-acetylenolpyruvoylglucosamine reductase</fullName>
        <ecNumber evidence="6 20">1.3.1.98</ecNumber>
    </recommendedName>
    <alternativeName>
        <fullName evidence="18 20">UDP-N-acetylmuramate dehydrogenase</fullName>
    </alternativeName>
</protein>
<evidence type="ECO:0000256" key="17">
    <source>
        <dbReference type="ARBA" id="ARBA00023316"/>
    </source>
</evidence>
<dbReference type="InterPro" id="IPR016169">
    <property type="entry name" value="FAD-bd_PCMH_sub2"/>
</dbReference>
<dbReference type="InterPro" id="IPR011601">
    <property type="entry name" value="MurB_C"/>
</dbReference>
<evidence type="ECO:0000256" key="11">
    <source>
        <dbReference type="ARBA" id="ARBA00022827"/>
    </source>
</evidence>
<dbReference type="Pfam" id="PF02873">
    <property type="entry name" value="MurB_C"/>
    <property type="match status" value="1"/>
</dbReference>
<dbReference type="InterPro" id="IPR036318">
    <property type="entry name" value="FAD-bd_PCMH-like_sf"/>
</dbReference>
<reference evidence="22 23" key="1">
    <citation type="submission" date="2019-06" db="EMBL/GenBank/DDBJ databases">
        <title>Lysobacter alkalisoli sp. nov. isolated from saline-alkali soil.</title>
        <authorList>
            <person name="Sun J.-Q."/>
            <person name="Xu L."/>
        </authorList>
    </citation>
    <scope>NUCLEOTIDE SEQUENCE [LARGE SCALE GENOMIC DNA]</scope>
    <source>
        <strain evidence="22 23">SJ-36</strain>
    </source>
</reference>
<feature type="domain" description="FAD-binding PCMH-type" evidence="21">
    <location>
        <begin position="21"/>
        <end position="196"/>
    </location>
</feature>
<gene>
    <name evidence="20 22" type="primary">murB</name>
    <name evidence="22" type="ORF">FKV23_10540</name>
</gene>
<dbReference type="RefSeq" id="WP_141623803.1">
    <property type="nucleotide sequence ID" value="NZ_CP041242.1"/>
</dbReference>
<dbReference type="Gene3D" id="3.30.465.10">
    <property type="match status" value="1"/>
</dbReference>
<dbReference type="KEGG" id="lyj:FKV23_10540"/>
<dbReference type="InterPro" id="IPR016166">
    <property type="entry name" value="FAD-bd_PCMH"/>
</dbReference>
<dbReference type="UniPathway" id="UPA00219"/>
<name>A0A514BSV0_9GAMM</name>
<evidence type="ECO:0000256" key="9">
    <source>
        <dbReference type="ARBA" id="ARBA00022618"/>
    </source>
</evidence>
<dbReference type="NCBIfam" id="TIGR00179">
    <property type="entry name" value="murB"/>
    <property type="match status" value="1"/>
</dbReference>
<feature type="active site" description="Proton donor" evidence="20">
    <location>
        <position position="249"/>
    </location>
</feature>
<evidence type="ECO:0000256" key="2">
    <source>
        <dbReference type="ARBA" id="ARBA00003921"/>
    </source>
</evidence>
<keyword evidence="10 20" id="KW-0285">Flavoprotein</keyword>
<evidence type="ECO:0000313" key="23">
    <source>
        <dbReference type="Proteomes" id="UP000317199"/>
    </source>
</evidence>
<evidence type="ECO:0000256" key="16">
    <source>
        <dbReference type="ARBA" id="ARBA00023306"/>
    </source>
</evidence>
<organism evidence="22 23">
    <name type="scientific">Marilutibacter alkalisoli</name>
    <dbReference type="NCBI Taxonomy" id="2591633"/>
    <lineage>
        <taxon>Bacteria</taxon>
        <taxon>Pseudomonadati</taxon>
        <taxon>Pseudomonadota</taxon>
        <taxon>Gammaproteobacteria</taxon>
        <taxon>Lysobacterales</taxon>
        <taxon>Lysobacteraceae</taxon>
        <taxon>Marilutibacter</taxon>
    </lineage>
</organism>
<evidence type="ECO:0000256" key="15">
    <source>
        <dbReference type="ARBA" id="ARBA00023002"/>
    </source>
</evidence>
<keyword evidence="23" id="KW-1185">Reference proteome</keyword>
<dbReference type="GO" id="GO:0008360">
    <property type="term" value="P:regulation of cell shape"/>
    <property type="evidence" value="ECO:0007669"/>
    <property type="project" value="UniProtKB-KW"/>
</dbReference>
<dbReference type="GO" id="GO:0009252">
    <property type="term" value="P:peptidoglycan biosynthetic process"/>
    <property type="evidence" value="ECO:0007669"/>
    <property type="project" value="UniProtKB-UniRule"/>
</dbReference>
<comment type="cofactor">
    <cofactor evidence="1 20">
        <name>FAD</name>
        <dbReference type="ChEBI" id="CHEBI:57692"/>
    </cofactor>
</comment>
<dbReference type="NCBIfam" id="NF010478">
    <property type="entry name" value="PRK13903.1"/>
    <property type="match status" value="1"/>
</dbReference>
<dbReference type="InterPro" id="IPR036635">
    <property type="entry name" value="MurB_C_sf"/>
</dbReference>
<comment type="catalytic activity">
    <reaction evidence="19 20">
        <text>UDP-N-acetyl-alpha-D-muramate + NADP(+) = UDP-N-acetyl-3-O-(1-carboxyvinyl)-alpha-D-glucosamine + NADPH + H(+)</text>
        <dbReference type="Rhea" id="RHEA:12248"/>
        <dbReference type="ChEBI" id="CHEBI:15378"/>
        <dbReference type="ChEBI" id="CHEBI:57783"/>
        <dbReference type="ChEBI" id="CHEBI:58349"/>
        <dbReference type="ChEBI" id="CHEBI:68483"/>
        <dbReference type="ChEBI" id="CHEBI:70757"/>
        <dbReference type="EC" id="1.3.1.98"/>
    </reaction>
</comment>
<keyword evidence="14 20" id="KW-0573">Peptidoglycan synthesis</keyword>
<dbReference type="Gene3D" id="3.30.43.10">
    <property type="entry name" value="Uridine Diphospho-n-acetylenolpyruvylglucosamine Reductase, domain 2"/>
    <property type="match status" value="1"/>
</dbReference>